<evidence type="ECO:0000256" key="1">
    <source>
        <dbReference type="SAM" id="SignalP"/>
    </source>
</evidence>
<feature type="chain" id="PRO_5015589448" description="DUF4468 domain-containing protein" evidence="1">
    <location>
        <begin position="19"/>
        <end position="177"/>
    </location>
</feature>
<organism evidence="2 3">
    <name type="scientific">Pararcticibacter amylolyticus</name>
    <dbReference type="NCBI Taxonomy" id="2173175"/>
    <lineage>
        <taxon>Bacteria</taxon>
        <taxon>Pseudomonadati</taxon>
        <taxon>Bacteroidota</taxon>
        <taxon>Sphingobacteriia</taxon>
        <taxon>Sphingobacteriales</taxon>
        <taxon>Sphingobacteriaceae</taxon>
        <taxon>Pararcticibacter</taxon>
    </lineage>
</organism>
<reference evidence="2 3" key="1">
    <citation type="submission" date="2018-04" db="EMBL/GenBank/DDBJ databases">
        <title>Pedobacter chongqingensis sp. nov., isolated from a rottenly hemp rope.</title>
        <authorList>
            <person name="Cai Y."/>
        </authorList>
    </citation>
    <scope>NUCLEOTIDE SEQUENCE [LARGE SCALE GENOMIC DNA]</scope>
    <source>
        <strain evidence="2 3">FJ4-8</strain>
    </source>
</reference>
<dbReference type="RefSeq" id="WP_109418217.1">
    <property type="nucleotide sequence ID" value="NZ_QEAS01000029.1"/>
</dbReference>
<accession>A0A2U2PAB6</accession>
<dbReference type="OrthoDB" id="1100458at2"/>
<gene>
    <name evidence="2" type="ORF">DDR33_23330</name>
</gene>
<evidence type="ECO:0000313" key="3">
    <source>
        <dbReference type="Proteomes" id="UP000245647"/>
    </source>
</evidence>
<name>A0A2U2PAB6_9SPHI</name>
<dbReference type="Proteomes" id="UP000245647">
    <property type="component" value="Unassembled WGS sequence"/>
</dbReference>
<evidence type="ECO:0008006" key="4">
    <source>
        <dbReference type="Google" id="ProtNLM"/>
    </source>
</evidence>
<proteinExistence type="predicted"/>
<comment type="caution">
    <text evidence="2">The sequence shown here is derived from an EMBL/GenBank/DDBJ whole genome shotgun (WGS) entry which is preliminary data.</text>
</comment>
<sequence length="177" mass="20476">MRVLILSFFVLLCLTAQSQTFSAMSWAVSNYQLESRVRKIGPDRYNEVRLKLDSLGKLCFAGKSDTLYIMESTSVESGEIIASIWNNTGRINYSYNQGSFRFDENISFSKYMIRLIEAWDVRAIGKEEREHSDMFDNSIIIATRIIKKMKGFKGLEGLDIESIKFLNFFKQERDGMD</sequence>
<dbReference type="EMBL" id="QEAS01000029">
    <property type="protein sequence ID" value="PWG78244.1"/>
    <property type="molecule type" value="Genomic_DNA"/>
</dbReference>
<protein>
    <recommendedName>
        <fullName evidence="4">DUF4468 domain-containing protein</fullName>
    </recommendedName>
</protein>
<feature type="signal peptide" evidence="1">
    <location>
        <begin position="1"/>
        <end position="18"/>
    </location>
</feature>
<keyword evidence="1" id="KW-0732">Signal</keyword>
<keyword evidence="3" id="KW-1185">Reference proteome</keyword>
<dbReference type="AlphaFoldDB" id="A0A2U2PAB6"/>
<evidence type="ECO:0000313" key="2">
    <source>
        <dbReference type="EMBL" id="PWG78244.1"/>
    </source>
</evidence>